<evidence type="ECO:0000256" key="3">
    <source>
        <dbReference type="ARBA" id="ARBA00022723"/>
    </source>
</evidence>
<dbReference type="InterPro" id="IPR041663">
    <property type="entry name" value="DisA/LigA_HHH"/>
</dbReference>
<dbReference type="GO" id="GO:0006281">
    <property type="term" value="P:DNA repair"/>
    <property type="evidence" value="ECO:0007669"/>
    <property type="project" value="UniProtKB-KW"/>
</dbReference>
<evidence type="ECO:0000256" key="5">
    <source>
        <dbReference type="ARBA" id="ARBA00022833"/>
    </source>
</evidence>
<gene>
    <name evidence="10" type="ORF">LCGC14_1822630</name>
</gene>
<name>A0A0F9JHX7_9ZZZZ</name>
<dbReference type="InterPro" id="IPR001357">
    <property type="entry name" value="BRCT_dom"/>
</dbReference>
<protein>
    <recommendedName>
        <fullName evidence="9">BRCT domain-containing protein</fullName>
    </recommendedName>
</protein>
<evidence type="ECO:0000256" key="7">
    <source>
        <dbReference type="ARBA" id="ARBA00023027"/>
    </source>
</evidence>
<dbReference type="EMBL" id="LAZR01017872">
    <property type="protein sequence ID" value="KKL98617.1"/>
    <property type="molecule type" value="Genomic_DNA"/>
</dbReference>
<dbReference type="Gene3D" id="1.10.150.20">
    <property type="entry name" value="5' to 3' exonuclease, C-terminal subdomain"/>
    <property type="match status" value="2"/>
</dbReference>
<keyword evidence="7" id="KW-0520">NAD</keyword>
<dbReference type="InterPro" id="IPR036420">
    <property type="entry name" value="BRCT_dom_sf"/>
</dbReference>
<dbReference type="SMART" id="SM00292">
    <property type="entry name" value="BRCT"/>
    <property type="match status" value="1"/>
</dbReference>
<organism evidence="10">
    <name type="scientific">marine sediment metagenome</name>
    <dbReference type="NCBI Taxonomy" id="412755"/>
    <lineage>
        <taxon>unclassified sequences</taxon>
        <taxon>metagenomes</taxon>
        <taxon>ecological metagenomes</taxon>
    </lineage>
</organism>
<dbReference type="PROSITE" id="PS50172">
    <property type="entry name" value="BRCT"/>
    <property type="match status" value="1"/>
</dbReference>
<reference evidence="10" key="1">
    <citation type="journal article" date="2015" name="Nature">
        <title>Complex archaea that bridge the gap between prokaryotes and eukaryotes.</title>
        <authorList>
            <person name="Spang A."/>
            <person name="Saw J.H."/>
            <person name="Jorgensen S.L."/>
            <person name="Zaremba-Niedzwiedzka K."/>
            <person name="Martijn J."/>
            <person name="Lind A.E."/>
            <person name="van Eijk R."/>
            <person name="Schleper C."/>
            <person name="Guy L."/>
            <person name="Ettema T.J."/>
        </authorList>
    </citation>
    <scope>NUCLEOTIDE SEQUENCE</scope>
</reference>
<keyword evidence="8" id="KW-0234">DNA repair</keyword>
<accession>A0A0F9JHX7</accession>
<keyword evidence="1" id="KW-0436">Ligase</keyword>
<evidence type="ECO:0000256" key="1">
    <source>
        <dbReference type="ARBA" id="ARBA00022598"/>
    </source>
</evidence>
<dbReference type="InterPro" id="IPR003583">
    <property type="entry name" value="Hlx-hairpin-Hlx_DNA-bd_motif"/>
</dbReference>
<dbReference type="Pfam" id="PF12826">
    <property type="entry name" value="HHH_2"/>
    <property type="match status" value="1"/>
</dbReference>
<feature type="domain" description="BRCT" evidence="9">
    <location>
        <begin position="145"/>
        <end position="222"/>
    </location>
</feature>
<evidence type="ECO:0000313" key="10">
    <source>
        <dbReference type="EMBL" id="KKL98617.1"/>
    </source>
</evidence>
<dbReference type="GO" id="GO:0046872">
    <property type="term" value="F:metal ion binding"/>
    <property type="evidence" value="ECO:0007669"/>
    <property type="project" value="UniProtKB-KW"/>
</dbReference>
<evidence type="ECO:0000256" key="2">
    <source>
        <dbReference type="ARBA" id="ARBA00022705"/>
    </source>
</evidence>
<evidence type="ECO:0000259" key="9">
    <source>
        <dbReference type="PROSITE" id="PS50172"/>
    </source>
</evidence>
<dbReference type="AlphaFoldDB" id="A0A0F9JHX7"/>
<dbReference type="SUPFAM" id="SSF52113">
    <property type="entry name" value="BRCT domain"/>
    <property type="match status" value="1"/>
</dbReference>
<keyword evidence="2" id="KW-0235">DNA replication</keyword>
<dbReference type="CDD" id="cd17748">
    <property type="entry name" value="BRCT_DNA_ligase_like"/>
    <property type="match status" value="1"/>
</dbReference>
<dbReference type="Gene3D" id="3.40.50.10190">
    <property type="entry name" value="BRCT domain"/>
    <property type="match status" value="1"/>
</dbReference>
<evidence type="ECO:0000256" key="6">
    <source>
        <dbReference type="ARBA" id="ARBA00022842"/>
    </source>
</evidence>
<evidence type="ECO:0000256" key="4">
    <source>
        <dbReference type="ARBA" id="ARBA00022763"/>
    </source>
</evidence>
<dbReference type="SUPFAM" id="SSF47781">
    <property type="entry name" value="RuvA domain 2-like"/>
    <property type="match status" value="1"/>
</dbReference>
<dbReference type="GO" id="GO:0006260">
    <property type="term" value="P:DNA replication"/>
    <property type="evidence" value="ECO:0007669"/>
    <property type="project" value="UniProtKB-KW"/>
</dbReference>
<dbReference type="SMART" id="SM00278">
    <property type="entry name" value="HhH1"/>
    <property type="match status" value="3"/>
</dbReference>
<dbReference type="GO" id="GO:0016874">
    <property type="term" value="F:ligase activity"/>
    <property type="evidence" value="ECO:0007669"/>
    <property type="project" value="UniProtKB-KW"/>
</dbReference>
<dbReference type="GO" id="GO:0003677">
    <property type="term" value="F:DNA binding"/>
    <property type="evidence" value="ECO:0007669"/>
    <property type="project" value="InterPro"/>
</dbReference>
<dbReference type="Pfam" id="PF00533">
    <property type="entry name" value="BRCT"/>
    <property type="match status" value="1"/>
</dbReference>
<dbReference type="FunFam" id="3.40.50.10190:FF:000054">
    <property type="entry name" value="DNA ligase"/>
    <property type="match status" value="1"/>
</dbReference>
<keyword evidence="6" id="KW-0460">Magnesium</keyword>
<keyword evidence="3" id="KW-0479">Metal-binding</keyword>
<comment type="caution">
    <text evidence="10">The sequence shown here is derived from an EMBL/GenBank/DDBJ whole genome shotgun (WGS) entry which is preliminary data.</text>
</comment>
<proteinExistence type="predicted"/>
<keyword evidence="4" id="KW-0227">DNA damage</keyword>
<evidence type="ECO:0000256" key="8">
    <source>
        <dbReference type="ARBA" id="ARBA00023204"/>
    </source>
</evidence>
<sequence length="222" mass="24470">MDIDGVGPSIIDQLYEANLVRDYVDLFKLKHKRDRLLALDRMGTKSVDNLLKSIEAAKNRPLAQLLAALSIELVGSTASKLIMKYYTDMDSLSMTKEINLLHIDGVGPELARNLVEFFESKTGQKVISDLKFMGVNMTQPKEKSSSKQPLAGKTIVVTGTLENFKRDEIKQLITSLGGKVTGAVSKNTDLLVCGDSPGSKLNKAKSLGIEVIDEQEFRNRIN</sequence>
<keyword evidence="5" id="KW-0862">Zinc</keyword>
<dbReference type="InterPro" id="IPR010994">
    <property type="entry name" value="RuvA_2-like"/>
</dbReference>